<keyword evidence="2" id="KW-0805">Transcription regulation</keyword>
<dbReference type="AlphaFoldDB" id="A0A2I0AEI6"/>
<evidence type="ECO:0000313" key="5">
    <source>
        <dbReference type="EMBL" id="PKA53971.1"/>
    </source>
</evidence>
<dbReference type="GO" id="GO:0005634">
    <property type="term" value="C:nucleus"/>
    <property type="evidence" value="ECO:0007669"/>
    <property type="project" value="UniProtKB-SubCell"/>
</dbReference>
<dbReference type="OrthoDB" id="1900597at2759"/>
<keyword evidence="2 5" id="KW-0238">DNA-binding</keyword>
<accession>A0A2I0AEI6</accession>
<protein>
    <recommendedName>
        <fullName evidence="2">AT-hook motif nuclear-localized protein</fullName>
    </recommendedName>
</protein>
<dbReference type="GO" id="GO:0003680">
    <property type="term" value="F:minor groove of adenine-thymine-rich DNA binding"/>
    <property type="evidence" value="ECO:0007669"/>
    <property type="project" value="UniProtKB-UniRule"/>
</dbReference>
<evidence type="ECO:0000256" key="2">
    <source>
        <dbReference type="PIRNR" id="PIRNR016021"/>
    </source>
</evidence>
<keyword evidence="2" id="KW-0539">Nucleus</keyword>
<evidence type="ECO:0000259" key="4">
    <source>
        <dbReference type="PROSITE" id="PS51742"/>
    </source>
</evidence>
<dbReference type="InterPro" id="IPR014476">
    <property type="entry name" value="AHL15-29"/>
</dbReference>
<gene>
    <name evidence="5" type="primary">ESC</name>
    <name evidence="5" type="ORF">AXF42_Ash016136</name>
</gene>
<dbReference type="STRING" id="1088818.A0A2I0AEI6"/>
<organism evidence="5 6">
    <name type="scientific">Apostasia shenzhenica</name>
    <dbReference type="NCBI Taxonomy" id="1088818"/>
    <lineage>
        <taxon>Eukaryota</taxon>
        <taxon>Viridiplantae</taxon>
        <taxon>Streptophyta</taxon>
        <taxon>Embryophyta</taxon>
        <taxon>Tracheophyta</taxon>
        <taxon>Spermatophyta</taxon>
        <taxon>Magnoliopsida</taxon>
        <taxon>Liliopsida</taxon>
        <taxon>Asparagales</taxon>
        <taxon>Orchidaceae</taxon>
        <taxon>Apostasioideae</taxon>
        <taxon>Apostasia</taxon>
    </lineage>
</organism>
<feature type="region of interest" description="Disordered" evidence="3">
    <location>
        <begin position="27"/>
        <end position="81"/>
    </location>
</feature>
<dbReference type="GO" id="GO:0003700">
    <property type="term" value="F:DNA-binding transcription factor activity"/>
    <property type="evidence" value="ECO:0007669"/>
    <property type="project" value="TreeGrafter"/>
</dbReference>
<dbReference type="PANTHER" id="PTHR31100">
    <property type="entry name" value="AT-HOOK MOTIF NUCLEAR-LOCALIZED PROTEIN 15"/>
    <property type="match status" value="1"/>
</dbReference>
<dbReference type="Pfam" id="PF03479">
    <property type="entry name" value="PCC"/>
    <property type="match status" value="1"/>
</dbReference>
<dbReference type="FunFam" id="3.30.1330.80:FF:000001">
    <property type="entry name" value="AT-hook motif nuclear-localized protein"/>
    <property type="match status" value="1"/>
</dbReference>
<dbReference type="Proteomes" id="UP000236161">
    <property type="component" value="Unassembled WGS sequence"/>
</dbReference>
<name>A0A2I0AEI6_9ASPA</name>
<feature type="region of interest" description="Disordered" evidence="3">
    <location>
        <begin position="212"/>
        <end position="238"/>
    </location>
</feature>
<proteinExistence type="predicted"/>
<dbReference type="EMBL" id="KZ451987">
    <property type="protein sequence ID" value="PKA53971.1"/>
    <property type="molecule type" value="Genomic_DNA"/>
</dbReference>
<keyword evidence="6" id="KW-1185">Reference proteome</keyword>
<comment type="function">
    <text evidence="2">Transcription factor that specifically binds AT-rich DNA sequences related to the nuclear matrix attachment regions (MARs).</text>
</comment>
<keyword evidence="2" id="KW-0804">Transcription</keyword>
<dbReference type="PIRSF" id="PIRSF016021">
    <property type="entry name" value="ESCAROLA"/>
    <property type="match status" value="1"/>
</dbReference>
<dbReference type="PANTHER" id="PTHR31100:SF62">
    <property type="entry name" value="AT-HOOK MOTIF NUCLEAR-LOCALIZED PROTEIN 23"/>
    <property type="match status" value="1"/>
</dbReference>
<dbReference type="PROSITE" id="PS51742">
    <property type="entry name" value="PPC"/>
    <property type="match status" value="1"/>
</dbReference>
<dbReference type="SUPFAM" id="SSF117856">
    <property type="entry name" value="AF0104/ALDC/Ptd012-like"/>
    <property type="match status" value="1"/>
</dbReference>
<evidence type="ECO:0000256" key="3">
    <source>
        <dbReference type="SAM" id="MobiDB-lite"/>
    </source>
</evidence>
<reference evidence="5 6" key="1">
    <citation type="journal article" date="2017" name="Nature">
        <title>The Apostasia genome and the evolution of orchids.</title>
        <authorList>
            <person name="Zhang G.Q."/>
            <person name="Liu K.W."/>
            <person name="Li Z."/>
            <person name="Lohaus R."/>
            <person name="Hsiao Y.Y."/>
            <person name="Niu S.C."/>
            <person name="Wang J.Y."/>
            <person name="Lin Y.C."/>
            <person name="Xu Q."/>
            <person name="Chen L.J."/>
            <person name="Yoshida K."/>
            <person name="Fujiwara S."/>
            <person name="Wang Z.W."/>
            <person name="Zhang Y.Q."/>
            <person name="Mitsuda N."/>
            <person name="Wang M."/>
            <person name="Liu G.H."/>
            <person name="Pecoraro L."/>
            <person name="Huang H.X."/>
            <person name="Xiao X.J."/>
            <person name="Lin M."/>
            <person name="Wu X.Y."/>
            <person name="Wu W.L."/>
            <person name="Chen Y.Y."/>
            <person name="Chang S.B."/>
            <person name="Sakamoto S."/>
            <person name="Ohme-Takagi M."/>
            <person name="Yagi M."/>
            <person name="Zeng S.J."/>
            <person name="Shen C.Y."/>
            <person name="Yeh C.M."/>
            <person name="Luo Y.B."/>
            <person name="Tsai W.C."/>
            <person name="Van de Peer Y."/>
            <person name="Liu Z.J."/>
        </authorList>
    </citation>
    <scope>NUCLEOTIDE SEQUENCE [LARGE SCALE GENOMIC DNA]</scope>
    <source>
        <strain evidence="6">cv. Shenzhen</strain>
        <tissue evidence="5">Stem</tissue>
    </source>
</reference>
<feature type="domain" description="PPC" evidence="4">
    <location>
        <begin position="84"/>
        <end position="220"/>
    </location>
</feature>
<dbReference type="Gene3D" id="3.30.1330.80">
    <property type="entry name" value="Hypothetical protein, similar to alpha- acetolactate decarboxylase, domain 2"/>
    <property type="match status" value="1"/>
</dbReference>
<dbReference type="InterPro" id="IPR005175">
    <property type="entry name" value="PPC_dom"/>
</dbReference>
<evidence type="ECO:0000313" key="6">
    <source>
        <dbReference type="Proteomes" id="UP000236161"/>
    </source>
</evidence>
<dbReference type="CDD" id="cd11378">
    <property type="entry name" value="DUF296"/>
    <property type="match status" value="1"/>
</dbReference>
<comment type="subcellular location">
    <subcellularLocation>
        <location evidence="1 2">Nucleus</location>
    </subcellularLocation>
</comment>
<evidence type="ECO:0000256" key="1">
    <source>
        <dbReference type="ARBA" id="ARBA00004123"/>
    </source>
</evidence>
<sequence>MAGLDLGSASGFLHHLHHRPDLHIQAHIPESSDEDRRDNAGTGRGFHDGSTSPSGDGTGRRPRGRPAGCKNRPKPPVIITGESGNTLRAHIFEVAGGCDVFDCLATYASRRMRGLYVLSGGGTVTNVSLRQPSSAGTVVSLHGRFEILSLSGSFLPPPAPPGTTSLSAFLAGGQGQVVGGNVVGPLFAAGPVIVAAASFTNVAYERLPLLEGEEEPPQPPLQVYAAGDGNSDGGGSSYAADPSAAGLPFFNLPLNMPEVPVDGGHGWAVGDAATRTPPF</sequence>